<dbReference type="InterPro" id="IPR016032">
    <property type="entry name" value="Sig_transdc_resp-reg_C-effctor"/>
</dbReference>
<dbReference type="InterPro" id="IPR039420">
    <property type="entry name" value="WalR-like"/>
</dbReference>
<evidence type="ECO:0000256" key="4">
    <source>
        <dbReference type="PROSITE-ProRule" id="PRU00169"/>
    </source>
</evidence>
<gene>
    <name evidence="6" type="ORF">FHX49_002001</name>
</gene>
<keyword evidence="3" id="KW-0804">Transcription</keyword>
<name>A0A7W4V3X9_9MICO</name>
<dbReference type="PANTHER" id="PTHR43214">
    <property type="entry name" value="TWO-COMPONENT RESPONSE REGULATOR"/>
    <property type="match status" value="1"/>
</dbReference>
<dbReference type="InterPro" id="IPR011006">
    <property type="entry name" value="CheY-like_superfamily"/>
</dbReference>
<keyword evidence="7" id="KW-1185">Reference proteome</keyword>
<dbReference type="Gene3D" id="3.40.50.2300">
    <property type="match status" value="1"/>
</dbReference>
<keyword evidence="2 6" id="KW-0238">DNA-binding</keyword>
<keyword evidence="4" id="KW-0597">Phosphoprotein</keyword>
<feature type="domain" description="Response regulatory" evidence="5">
    <location>
        <begin position="8"/>
        <end position="125"/>
    </location>
</feature>
<dbReference type="GO" id="GO:0006355">
    <property type="term" value="P:regulation of DNA-templated transcription"/>
    <property type="evidence" value="ECO:0007669"/>
    <property type="project" value="InterPro"/>
</dbReference>
<dbReference type="Gene3D" id="1.10.10.10">
    <property type="entry name" value="Winged helix-like DNA-binding domain superfamily/Winged helix DNA-binding domain"/>
    <property type="match status" value="1"/>
</dbReference>
<reference evidence="6 7" key="1">
    <citation type="submission" date="2020-08" db="EMBL/GenBank/DDBJ databases">
        <title>Sequencing the genomes of 1000 actinobacteria strains.</title>
        <authorList>
            <person name="Klenk H.-P."/>
        </authorList>
    </citation>
    <scope>NUCLEOTIDE SEQUENCE [LARGE SCALE GENOMIC DNA]</scope>
    <source>
        <strain evidence="6 7">DSM 27099</strain>
    </source>
</reference>
<proteinExistence type="predicted"/>
<dbReference type="AlphaFoldDB" id="A0A7W4V3X9"/>
<evidence type="ECO:0000256" key="1">
    <source>
        <dbReference type="ARBA" id="ARBA00023015"/>
    </source>
</evidence>
<evidence type="ECO:0000256" key="3">
    <source>
        <dbReference type="ARBA" id="ARBA00023163"/>
    </source>
</evidence>
<dbReference type="SMART" id="SM00448">
    <property type="entry name" value="REC"/>
    <property type="match status" value="1"/>
</dbReference>
<dbReference type="GO" id="GO:0000160">
    <property type="term" value="P:phosphorelay signal transduction system"/>
    <property type="evidence" value="ECO:0007669"/>
    <property type="project" value="InterPro"/>
</dbReference>
<dbReference type="SUPFAM" id="SSF46894">
    <property type="entry name" value="C-terminal effector domain of the bipartite response regulators"/>
    <property type="match status" value="1"/>
</dbReference>
<evidence type="ECO:0000256" key="2">
    <source>
        <dbReference type="ARBA" id="ARBA00023125"/>
    </source>
</evidence>
<dbReference type="RefSeq" id="WP_165140380.1">
    <property type="nucleotide sequence ID" value="NZ_CP049255.1"/>
</dbReference>
<organism evidence="6 7">
    <name type="scientific">Microbacterium endophyticum</name>
    <dbReference type="NCBI Taxonomy" id="1526412"/>
    <lineage>
        <taxon>Bacteria</taxon>
        <taxon>Bacillati</taxon>
        <taxon>Actinomycetota</taxon>
        <taxon>Actinomycetes</taxon>
        <taxon>Micrococcales</taxon>
        <taxon>Microbacteriaceae</taxon>
        <taxon>Microbacterium</taxon>
    </lineage>
</organism>
<dbReference type="InterPro" id="IPR000792">
    <property type="entry name" value="Tscrpt_reg_LuxR_C"/>
</dbReference>
<accession>A0A7W4V3X9</accession>
<keyword evidence="1" id="KW-0805">Transcription regulation</keyword>
<protein>
    <submittedName>
        <fullName evidence="6">DNA-binding NarL/FixJ family response regulator</fullName>
    </submittedName>
</protein>
<dbReference type="PANTHER" id="PTHR43214:SF41">
    <property type="entry name" value="NITRATE_NITRITE RESPONSE REGULATOR PROTEIN NARP"/>
    <property type="match status" value="1"/>
</dbReference>
<evidence type="ECO:0000259" key="5">
    <source>
        <dbReference type="PROSITE" id="PS50110"/>
    </source>
</evidence>
<dbReference type="SUPFAM" id="SSF52172">
    <property type="entry name" value="CheY-like"/>
    <property type="match status" value="1"/>
</dbReference>
<sequence length="220" mass="23537">MADHSAKKVLIAEDDQFTRGLVREVLAGAGHEVDEAATVSGALARIAEKDYHVVVSDLSFGDGPTGIDLLRRLHERQPWVGMVVLSTHASPALVGGRAGKLPESVIYLVKSELGSPRALLRSVDLAIEEHEHLRLRPAATDAPERARVTMTQAEVLGMLARGFSVSKIAQARGTSMRAAEKLVHRLYESLGVAGSADVDPRIAAVLMWQQGRVVTGPDAA</sequence>
<dbReference type="SMART" id="SM00421">
    <property type="entry name" value="HTH_LUXR"/>
    <property type="match status" value="1"/>
</dbReference>
<feature type="modified residue" description="4-aspartylphosphate" evidence="4">
    <location>
        <position position="57"/>
    </location>
</feature>
<dbReference type="InterPro" id="IPR036388">
    <property type="entry name" value="WH-like_DNA-bd_sf"/>
</dbReference>
<dbReference type="Proteomes" id="UP000529310">
    <property type="component" value="Unassembled WGS sequence"/>
</dbReference>
<evidence type="ECO:0000313" key="7">
    <source>
        <dbReference type="Proteomes" id="UP000529310"/>
    </source>
</evidence>
<dbReference type="InterPro" id="IPR001789">
    <property type="entry name" value="Sig_transdc_resp-reg_receiver"/>
</dbReference>
<dbReference type="EMBL" id="JACHWQ010000006">
    <property type="protein sequence ID" value="MBB2976426.1"/>
    <property type="molecule type" value="Genomic_DNA"/>
</dbReference>
<dbReference type="Pfam" id="PF00072">
    <property type="entry name" value="Response_reg"/>
    <property type="match status" value="1"/>
</dbReference>
<dbReference type="PROSITE" id="PS50110">
    <property type="entry name" value="RESPONSE_REGULATORY"/>
    <property type="match status" value="1"/>
</dbReference>
<dbReference type="GO" id="GO:0003677">
    <property type="term" value="F:DNA binding"/>
    <property type="evidence" value="ECO:0007669"/>
    <property type="project" value="UniProtKB-KW"/>
</dbReference>
<comment type="caution">
    <text evidence="6">The sequence shown here is derived from an EMBL/GenBank/DDBJ whole genome shotgun (WGS) entry which is preliminary data.</text>
</comment>
<evidence type="ECO:0000313" key="6">
    <source>
        <dbReference type="EMBL" id="MBB2976426.1"/>
    </source>
</evidence>